<protein>
    <submittedName>
        <fullName evidence="6">Aldo/keto reductase</fullName>
    </submittedName>
</protein>
<accession>A0A9D1GWN8</accession>
<dbReference type="Gene3D" id="3.30.360.10">
    <property type="entry name" value="Dihydrodipicolinate Reductase, domain 2"/>
    <property type="match status" value="1"/>
</dbReference>
<keyword evidence="2" id="KW-0560">Oxidoreductase</keyword>
<dbReference type="Pfam" id="PF00248">
    <property type="entry name" value="Aldo_ket_red"/>
    <property type="match status" value="1"/>
</dbReference>
<dbReference type="InterPro" id="IPR036812">
    <property type="entry name" value="NAD(P)_OxRdtase_dom_sf"/>
</dbReference>
<name>A0A9D1GWN8_9ACTN</name>
<reference evidence="6" key="2">
    <citation type="journal article" date="2021" name="PeerJ">
        <title>Extensive microbial diversity within the chicken gut microbiome revealed by metagenomics and culture.</title>
        <authorList>
            <person name="Gilroy R."/>
            <person name="Ravi A."/>
            <person name="Getino M."/>
            <person name="Pursley I."/>
            <person name="Horton D.L."/>
            <person name="Alikhan N.F."/>
            <person name="Baker D."/>
            <person name="Gharbi K."/>
            <person name="Hall N."/>
            <person name="Watson M."/>
            <person name="Adriaenssens E.M."/>
            <person name="Foster-Nyarko E."/>
            <person name="Jarju S."/>
            <person name="Secka A."/>
            <person name="Antonio M."/>
            <person name="Oren A."/>
            <person name="Chaudhuri R.R."/>
            <person name="La Ragione R."/>
            <person name="Hildebrand F."/>
            <person name="Pallen M.J."/>
        </authorList>
    </citation>
    <scope>NUCLEOTIDE SEQUENCE</scope>
    <source>
        <strain evidence="6">ChiGjej1B1-24693</strain>
    </source>
</reference>
<evidence type="ECO:0000259" key="5">
    <source>
        <dbReference type="Pfam" id="PF22725"/>
    </source>
</evidence>
<dbReference type="Pfam" id="PF22725">
    <property type="entry name" value="GFO_IDH_MocA_C3"/>
    <property type="match status" value="1"/>
</dbReference>
<dbReference type="Gene3D" id="3.20.20.100">
    <property type="entry name" value="NADP-dependent oxidoreductase domain"/>
    <property type="match status" value="1"/>
</dbReference>
<dbReference type="PANTHER" id="PTHR22604:SF105">
    <property type="entry name" value="TRANS-1,2-DIHYDROBENZENE-1,2-DIOL DEHYDROGENASE"/>
    <property type="match status" value="1"/>
</dbReference>
<dbReference type="InterPro" id="IPR023210">
    <property type="entry name" value="NADP_OxRdtase_dom"/>
</dbReference>
<feature type="domain" description="GFO/IDH/MocA-like oxidoreductase" evidence="5">
    <location>
        <begin position="147"/>
        <end position="274"/>
    </location>
</feature>
<dbReference type="InterPro" id="IPR055170">
    <property type="entry name" value="GFO_IDH_MocA-like_dom"/>
</dbReference>
<dbReference type="GO" id="GO:0000166">
    <property type="term" value="F:nucleotide binding"/>
    <property type="evidence" value="ECO:0007669"/>
    <property type="project" value="InterPro"/>
</dbReference>
<evidence type="ECO:0000259" key="3">
    <source>
        <dbReference type="Pfam" id="PF00248"/>
    </source>
</evidence>
<dbReference type="SUPFAM" id="SSF55347">
    <property type="entry name" value="Glyceraldehyde-3-phosphate dehydrogenase-like, C-terminal domain"/>
    <property type="match status" value="1"/>
</dbReference>
<dbReference type="AlphaFoldDB" id="A0A9D1GWN8"/>
<dbReference type="InterPro" id="IPR050984">
    <property type="entry name" value="Gfo/Idh/MocA_domain"/>
</dbReference>
<dbReference type="SUPFAM" id="SSF51735">
    <property type="entry name" value="NAD(P)-binding Rossmann-fold domains"/>
    <property type="match status" value="1"/>
</dbReference>
<dbReference type="EMBL" id="DVLP01000122">
    <property type="protein sequence ID" value="HIT74759.1"/>
    <property type="molecule type" value="Genomic_DNA"/>
</dbReference>
<gene>
    <name evidence="6" type="ORF">IAA98_04160</name>
</gene>
<reference evidence="6" key="1">
    <citation type="submission" date="2020-10" db="EMBL/GenBank/DDBJ databases">
        <authorList>
            <person name="Gilroy R."/>
        </authorList>
    </citation>
    <scope>NUCLEOTIDE SEQUENCE</scope>
    <source>
        <strain evidence="6">ChiGjej1B1-24693</strain>
    </source>
</reference>
<comment type="caution">
    <text evidence="6">The sequence shown here is derived from an EMBL/GenBank/DDBJ whole genome shotgun (WGS) entry which is preliminary data.</text>
</comment>
<evidence type="ECO:0000256" key="2">
    <source>
        <dbReference type="ARBA" id="ARBA00023002"/>
    </source>
</evidence>
<evidence type="ECO:0000256" key="1">
    <source>
        <dbReference type="ARBA" id="ARBA00010928"/>
    </source>
</evidence>
<feature type="domain" description="NADP-dependent oxidoreductase" evidence="3">
    <location>
        <begin position="411"/>
        <end position="679"/>
    </location>
</feature>
<dbReference type="GO" id="GO:0016491">
    <property type="term" value="F:oxidoreductase activity"/>
    <property type="evidence" value="ECO:0007669"/>
    <property type="project" value="UniProtKB-KW"/>
</dbReference>
<evidence type="ECO:0000313" key="6">
    <source>
        <dbReference type="EMBL" id="HIT74759.1"/>
    </source>
</evidence>
<dbReference type="Gene3D" id="3.40.50.720">
    <property type="entry name" value="NAD(P)-binding Rossmann-like Domain"/>
    <property type="match status" value="1"/>
</dbReference>
<dbReference type="InterPro" id="IPR000683">
    <property type="entry name" value="Gfo/Idh/MocA-like_OxRdtase_N"/>
</dbReference>
<evidence type="ECO:0000313" key="7">
    <source>
        <dbReference type="Proteomes" id="UP000886842"/>
    </source>
</evidence>
<dbReference type="Pfam" id="PF01408">
    <property type="entry name" value="GFO_IDH_MocA"/>
    <property type="match status" value="1"/>
</dbReference>
<sequence>MTESHTSVPEETVRWGILGPGRIARAFATGLAASRTGRLVAVGSRDVARSQALIDEHPDAAKGGTVRAHGSYADLLADADVDAIYLATPHPQHAEWAIAAARAGKHLLVEKPLTPTRAASMVVLEAARTHDVFCMEAYMYRCHPQTRALVELVTSGAIGRVVSIQASFSFGADVDPTSRAYARDLAGGGILDVGGYPVSMARLLAGAALGVDGQAKPYDEPVTVTAAGHLAETGVDDWAVASLTFASGITAQVHTGVGLGTEPSCRVYGADGWIDVANPWLPCRDGRPAGLVVHRPHQEPEQIEVDTPELYASEADHVAAHLAQRQAPAMDWADTLANMAVLDEWREQLGVVYPGEGPSDDFPAVAGDPVVVREPGETSMRCAEVPGTGRQASRIVMGVDHPKTLPLTSALFDDFVARGGTAFDTAWLYGGGRPEQLMGQWMRNRGIRDELFLIGKGAHTPHVTPEAIHSQLDESLQRLQTDWIDQYFMHRDDPAVPVGEFVDAMDAEVRAGRIKAYGGSNWTIARFEEANDWAREHGRTPMTALSNTISLAEALDVPWAGCQAMTDRASKQWLARTGTAIFPWSAQARGFFARAAEDDRRDAELVRCYYSPENFERLRRARALGDELGVSPTAIALAWLLHQPFPVFPLIGPRQISETVGSLDGLQVELTDEQVAHLDLLD</sequence>
<dbReference type="PANTHER" id="PTHR22604">
    <property type="entry name" value="OXIDOREDUCTASES"/>
    <property type="match status" value="1"/>
</dbReference>
<proteinExistence type="inferred from homology"/>
<dbReference type="CDD" id="cd19082">
    <property type="entry name" value="AKR_AKR10A1_2"/>
    <property type="match status" value="1"/>
</dbReference>
<organism evidence="6 7">
    <name type="scientific">Candidatus Avipropionibacterium avicola</name>
    <dbReference type="NCBI Taxonomy" id="2840701"/>
    <lineage>
        <taxon>Bacteria</taxon>
        <taxon>Bacillati</taxon>
        <taxon>Actinomycetota</taxon>
        <taxon>Actinomycetes</taxon>
        <taxon>Propionibacteriales</taxon>
        <taxon>Propionibacteriaceae</taxon>
        <taxon>Propionibacteriaceae incertae sedis</taxon>
        <taxon>Candidatus Avipropionibacterium</taxon>
    </lineage>
</organism>
<dbReference type="SUPFAM" id="SSF51430">
    <property type="entry name" value="NAD(P)-linked oxidoreductase"/>
    <property type="match status" value="1"/>
</dbReference>
<dbReference type="InterPro" id="IPR036291">
    <property type="entry name" value="NAD(P)-bd_dom_sf"/>
</dbReference>
<feature type="domain" description="Gfo/Idh/MocA-like oxidoreductase N-terminal" evidence="4">
    <location>
        <begin position="13"/>
        <end position="137"/>
    </location>
</feature>
<comment type="similarity">
    <text evidence="1">Belongs to the Gfo/Idh/MocA family.</text>
</comment>
<evidence type="ECO:0000259" key="4">
    <source>
        <dbReference type="Pfam" id="PF01408"/>
    </source>
</evidence>
<dbReference type="Proteomes" id="UP000886842">
    <property type="component" value="Unassembled WGS sequence"/>
</dbReference>